<dbReference type="InterPro" id="IPR032710">
    <property type="entry name" value="NTF2-like_dom_sf"/>
</dbReference>
<reference evidence="2 3" key="1">
    <citation type="submission" date="2015-01" db="EMBL/GenBank/DDBJ databases">
        <authorList>
            <person name="Aslett A.Martin."/>
            <person name="De Silva Nishadi"/>
        </authorList>
    </citation>
    <scope>NUCLEOTIDE SEQUENCE [LARGE SCALE GENOMIC DNA]</scope>
    <source>
        <strain evidence="2 3">R28058</strain>
    </source>
</reference>
<evidence type="ECO:0000259" key="1">
    <source>
        <dbReference type="Pfam" id="PF13577"/>
    </source>
</evidence>
<evidence type="ECO:0000313" key="3">
    <source>
        <dbReference type="Proteomes" id="UP000049127"/>
    </source>
</evidence>
<dbReference type="OrthoDB" id="2084678at2"/>
<gene>
    <name evidence="2" type="primary">baiE</name>
    <name evidence="2" type="ORF">R28058_17421</name>
</gene>
<keyword evidence="2" id="KW-0456">Lyase</keyword>
<dbReference type="Pfam" id="PF13577">
    <property type="entry name" value="SnoaL_4"/>
    <property type="match status" value="1"/>
</dbReference>
<dbReference type="RefSeq" id="WP_055338039.1">
    <property type="nucleotide sequence ID" value="NZ_CDNF01000034.1"/>
</dbReference>
<evidence type="ECO:0000313" key="2">
    <source>
        <dbReference type="EMBL" id="CEQ04009.1"/>
    </source>
</evidence>
<dbReference type="Proteomes" id="UP000049127">
    <property type="component" value="Unassembled WGS sequence"/>
</dbReference>
<proteinExistence type="predicted"/>
<feature type="domain" description="SnoaL-like" evidence="1">
    <location>
        <begin position="20"/>
        <end position="142"/>
    </location>
</feature>
<dbReference type="CDD" id="cd00531">
    <property type="entry name" value="NTF2_like"/>
    <property type="match status" value="1"/>
</dbReference>
<dbReference type="AlphaFoldDB" id="A0A0C7Q5L1"/>
<dbReference type="SUPFAM" id="SSF54427">
    <property type="entry name" value="NTF2-like"/>
    <property type="match status" value="1"/>
</dbReference>
<protein>
    <submittedName>
        <fullName evidence="2">Bile acid 7-alpha dehydratase</fullName>
        <ecNumber evidence="2">4.2.1.106</ecNumber>
    </submittedName>
</protein>
<dbReference type="EMBL" id="CEKZ01000003">
    <property type="protein sequence ID" value="CEQ04009.1"/>
    <property type="molecule type" value="Genomic_DNA"/>
</dbReference>
<organism evidence="2 3">
    <name type="scientific">Paraclostridium sordellii</name>
    <name type="common">Clostridium sordellii</name>
    <dbReference type="NCBI Taxonomy" id="1505"/>
    <lineage>
        <taxon>Bacteria</taxon>
        <taxon>Bacillati</taxon>
        <taxon>Bacillota</taxon>
        <taxon>Clostridia</taxon>
        <taxon>Peptostreptococcales</taxon>
        <taxon>Peptostreptococcaceae</taxon>
        <taxon>Paraclostridium</taxon>
    </lineage>
</organism>
<sequence length="171" mass="20302">MTTIENLEQRLIEMEKEITRLKDIESIKNLKGKYLRCLDSKLWDTIGECFCEDVTTSYSDGKLSFTGKEEVVNFFRTCMPPEHITMHQCHTPEIEFESDTVAFAYWYLGDNLILLDRNMGIRGGAFYRESYEKVNGEWKIKTIGYKRTFEERWDRHDPKSVKITYNMHSKE</sequence>
<accession>A0A0C7Q5L1</accession>
<dbReference type="InterPro" id="IPR037401">
    <property type="entry name" value="SnoaL-like"/>
</dbReference>
<dbReference type="EC" id="4.2.1.106" evidence="2"/>
<dbReference type="GO" id="GO:0033988">
    <property type="term" value="F:bile-acid 7alpha-dehydratase activity"/>
    <property type="evidence" value="ECO:0007669"/>
    <property type="project" value="UniProtKB-EC"/>
</dbReference>
<name>A0A0C7Q5L1_PARSO</name>
<dbReference type="Gene3D" id="3.10.450.50">
    <property type="match status" value="1"/>
</dbReference>